<comment type="similarity">
    <text evidence="1">Belongs to the short-chain dehydrogenases/reductases (SDR) family.</text>
</comment>
<organism evidence="3 4">
    <name type="scientific">Microbacterium natoriense</name>
    <dbReference type="NCBI Taxonomy" id="284570"/>
    <lineage>
        <taxon>Bacteria</taxon>
        <taxon>Bacillati</taxon>
        <taxon>Actinomycetota</taxon>
        <taxon>Actinomycetes</taxon>
        <taxon>Micrococcales</taxon>
        <taxon>Microbacteriaceae</taxon>
        <taxon>Microbacterium</taxon>
    </lineage>
</organism>
<gene>
    <name evidence="3" type="ORF">QFZ53_003352</name>
</gene>
<proteinExistence type="inferred from homology"/>
<dbReference type="CDD" id="cd11731">
    <property type="entry name" value="Lin1944_like_SDR_c"/>
    <property type="match status" value="1"/>
</dbReference>
<evidence type="ECO:0000313" key="3">
    <source>
        <dbReference type="EMBL" id="MDQ0649156.1"/>
    </source>
</evidence>
<dbReference type="PRINTS" id="PR00081">
    <property type="entry name" value="GDHRDH"/>
</dbReference>
<dbReference type="SUPFAM" id="SSF51735">
    <property type="entry name" value="NAD(P)-binding Rossmann-fold domains"/>
    <property type="match status" value="1"/>
</dbReference>
<dbReference type="InterPro" id="IPR051122">
    <property type="entry name" value="SDR_DHRS6-like"/>
</dbReference>
<protein>
    <submittedName>
        <fullName evidence="3">NAD(P)-dependent dehydrogenase (Short-subunit alcohol dehydrogenase family)</fullName>
    </submittedName>
</protein>
<dbReference type="Proteomes" id="UP001244427">
    <property type="component" value="Unassembled WGS sequence"/>
</dbReference>
<dbReference type="AlphaFoldDB" id="A0AAW8F3U5"/>
<name>A0AAW8F3U5_9MICO</name>
<evidence type="ECO:0000256" key="2">
    <source>
        <dbReference type="ARBA" id="ARBA00023002"/>
    </source>
</evidence>
<evidence type="ECO:0000313" key="4">
    <source>
        <dbReference type="Proteomes" id="UP001244427"/>
    </source>
</evidence>
<accession>A0AAW8F3U5</accession>
<dbReference type="GO" id="GO:0016491">
    <property type="term" value="F:oxidoreductase activity"/>
    <property type="evidence" value="ECO:0007669"/>
    <property type="project" value="UniProtKB-KW"/>
</dbReference>
<dbReference type="EMBL" id="JAUSXV010000001">
    <property type="protein sequence ID" value="MDQ0649156.1"/>
    <property type="molecule type" value="Genomic_DNA"/>
</dbReference>
<dbReference type="Gene3D" id="3.40.50.720">
    <property type="entry name" value="NAD(P)-binding Rossmann-like Domain"/>
    <property type="match status" value="1"/>
</dbReference>
<dbReference type="PANTHER" id="PTHR43477">
    <property type="entry name" value="DIHYDROANTICAPSIN 7-DEHYDROGENASE"/>
    <property type="match status" value="1"/>
</dbReference>
<reference evidence="3 4" key="1">
    <citation type="submission" date="2023-07" db="EMBL/GenBank/DDBJ databases">
        <title>Comparative genomics of wheat-associated soil bacteria to identify genetic determinants of phenazine resistance.</title>
        <authorList>
            <person name="Mouncey N."/>
        </authorList>
    </citation>
    <scope>NUCLEOTIDE SEQUENCE [LARGE SCALE GENOMIC DNA]</scope>
    <source>
        <strain evidence="3 4">W4I9-1</strain>
    </source>
</reference>
<sequence>MPRRVASLPDGVTTEEGVELKILIIGATGHVGRAAAAALEGHEIVAASRSGRTQVDVTDPASIERLFAEVGTVDAVIAAVGSVPFAPLGELGRDAYESAFRGKVLSQLDIVRIGTPHVRDGGSFTLTSGILAREPIATGVAASLANGALEAFVLGAAPELPRGIRINAVSPSVLADAPSYHSSFPGFIPVSSHRVGQAYAKSVLGVQTGRVLPVD</sequence>
<keyword evidence="2" id="KW-0560">Oxidoreductase</keyword>
<dbReference type="PANTHER" id="PTHR43477:SF1">
    <property type="entry name" value="DIHYDROANTICAPSIN 7-DEHYDROGENASE"/>
    <property type="match status" value="1"/>
</dbReference>
<evidence type="ECO:0000256" key="1">
    <source>
        <dbReference type="ARBA" id="ARBA00006484"/>
    </source>
</evidence>
<dbReference type="NCBIfam" id="NF005754">
    <property type="entry name" value="PRK07578.1"/>
    <property type="match status" value="1"/>
</dbReference>
<dbReference type="Pfam" id="PF13561">
    <property type="entry name" value="adh_short_C2"/>
    <property type="match status" value="1"/>
</dbReference>
<keyword evidence="4" id="KW-1185">Reference proteome</keyword>
<dbReference type="InterPro" id="IPR002347">
    <property type="entry name" value="SDR_fam"/>
</dbReference>
<comment type="caution">
    <text evidence="3">The sequence shown here is derived from an EMBL/GenBank/DDBJ whole genome shotgun (WGS) entry which is preliminary data.</text>
</comment>
<dbReference type="InterPro" id="IPR036291">
    <property type="entry name" value="NAD(P)-bd_dom_sf"/>
</dbReference>